<feature type="region of interest" description="Disordered" evidence="8">
    <location>
        <begin position="257"/>
        <end position="311"/>
    </location>
</feature>
<dbReference type="EMBL" id="CP021377">
    <property type="protein sequence ID" value="ART83397.1"/>
    <property type="molecule type" value="Genomic_DNA"/>
</dbReference>
<dbReference type="Gene3D" id="3.30.1330.60">
    <property type="entry name" value="OmpA-like domain"/>
    <property type="match status" value="1"/>
</dbReference>
<comment type="similarity">
    <text evidence="2">Belongs to the MotB family.</text>
</comment>
<evidence type="ECO:0000256" key="5">
    <source>
        <dbReference type="ARBA" id="ARBA00022989"/>
    </source>
</evidence>
<evidence type="ECO:0000256" key="3">
    <source>
        <dbReference type="ARBA" id="ARBA00022475"/>
    </source>
</evidence>
<dbReference type="AlphaFoldDB" id="A0A1Y0D881"/>
<evidence type="ECO:0000256" key="4">
    <source>
        <dbReference type="ARBA" id="ARBA00022692"/>
    </source>
</evidence>
<feature type="transmembrane region" description="Helical" evidence="9">
    <location>
        <begin position="21"/>
        <end position="43"/>
    </location>
</feature>
<dbReference type="GO" id="GO:0005886">
    <property type="term" value="C:plasma membrane"/>
    <property type="evidence" value="ECO:0007669"/>
    <property type="project" value="UniProtKB-SubCell"/>
</dbReference>
<name>A0A1Y0D881_9GAMM</name>
<dbReference type="InterPro" id="IPR025713">
    <property type="entry name" value="MotB-like_N_dom"/>
</dbReference>
<keyword evidence="5 9" id="KW-1133">Transmembrane helix</keyword>
<dbReference type="Proteomes" id="UP000243937">
    <property type="component" value="Chromosome"/>
</dbReference>
<evidence type="ECO:0000256" key="7">
    <source>
        <dbReference type="PROSITE-ProRule" id="PRU00473"/>
    </source>
</evidence>
<evidence type="ECO:0000313" key="11">
    <source>
        <dbReference type="EMBL" id="ART83397.1"/>
    </source>
</evidence>
<feature type="domain" description="OmpA-like" evidence="10">
    <location>
        <begin position="127"/>
        <end position="252"/>
    </location>
</feature>
<dbReference type="InterPro" id="IPR036737">
    <property type="entry name" value="OmpA-like_sf"/>
</dbReference>
<evidence type="ECO:0000256" key="2">
    <source>
        <dbReference type="ARBA" id="ARBA00008914"/>
    </source>
</evidence>
<gene>
    <name evidence="11" type="ORF">CBP31_12835</name>
</gene>
<evidence type="ECO:0000313" key="12">
    <source>
        <dbReference type="Proteomes" id="UP000243937"/>
    </source>
</evidence>
<comment type="subcellular location">
    <subcellularLocation>
        <location evidence="1">Cell membrane</location>
        <topology evidence="1">Single-pass membrane protein</topology>
    </subcellularLocation>
</comment>
<dbReference type="KEGG" id="opf:CBP31_12835"/>
<keyword evidence="12" id="KW-1185">Reference proteome</keyword>
<dbReference type="Pfam" id="PF00691">
    <property type="entry name" value="OmpA"/>
    <property type="match status" value="1"/>
</dbReference>
<dbReference type="PANTHER" id="PTHR30329">
    <property type="entry name" value="STATOR ELEMENT OF FLAGELLAR MOTOR COMPLEX"/>
    <property type="match status" value="1"/>
</dbReference>
<dbReference type="SUPFAM" id="SSF103088">
    <property type="entry name" value="OmpA-like"/>
    <property type="match status" value="1"/>
</dbReference>
<evidence type="ECO:0000256" key="8">
    <source>
        <dbReference type="SAM" id="MobiDB-lite"/>
    </source>
</evidence>
<evidence type="ECO:0000256" key="9">
    <source>
        <dbReference type="SAM" id="Phobius"/>
    </source>
</evidence>
<keyword evidence="6 7" id="KW-0472">Membrane</keyword>
<evidence type="ECO:0000256" key="6">
    <source>
        <dbReference type="ARBA" id="ARBA00023136"/>
    </source>
</evidence>
<dbReference type="OrthoDB" id="9815217at2"/>
<reference evidence="11 12" key="1">
    <citation type="journal article" date="2014" name="Int. J. Syst. Evol. Microbiol.">
        <title>Oceanisphaera profunda sp. nov., a marine bacterium isolated from deep-sea sediment, and emended description of the genus Oceanisphaera.</title>
        <authorList>
            <person name="Xu Z."/>
            <person name="Zhang X.Y."/>
            <person name="Su H.N."/>
            <person name="Yu Z.C."/>
            <person name="Liu C."/>
            <person name="Li H."/>
            <person name="Chen X.L."/>
            <person name="Song X.Y."/>
            <person name="Xie B.B."/>
            <person name="Qin Q.L."/>
            <person name="Zhou B.C."/>
            <person name="Shi M."/>
            <person name="Huang Y."/>
            <person name="Zhang Y.Z."/>
        </authorList>
    </citation>
    <scope>NUCLEOTIDE SEQUENCE [LARGE SCALE GENOMIC DNA]</scope>
    <source>
        <strain evidence="11 12">SM1222</strain>
    </source>
</reference>
<accession>A0A1Y0D881</accession>
<keyword evidence="4 9" id="KW-0812">Transmembrane</keyword>
<evidence type="ECO:0000256" key="1">
    <source>
        <dbReference type="ARBA" id="ARBA00004162"/>
    </source>
</evidence>
<feature type="compositionally biased region" description="Polar residues" evidence="8">
    <location>
        <begin position="302"/>
        <end position="311"/>
    </location>
</feature>
<dbReference type="CDD" id="cd07185">
    <property type="entry name" value="OmpA_C-like"/>
    <property type="match status" value="1"/>
</dbReference>
<evidence type="ECO:0000259" key="10">
    <source>
        <dbReference type="PROSITE" id="PS51123"/>
    </source>
</evidence>
<dbReference type="Pfam" id="PF13677">
    <property type="entry name" value="MotB_plug"/>
    <property type="match status" value="1"/>
</dbReference>
<dbReference type="PANTHER" id="PTHR30329:SF21">
    <property type="entry name" value="LIPOPROTEIN YIAD-RELATED"/>
    <property type="match status" value="1"/>
</dbReference>
<dbReference type="InterPro" id="IPR006665">
    <property type="entry name" value="OmpA-like"/>
</dbReference>
<organism evidence="11 12">
    <name type="scientific">Oceanisphaera profunda</name>
    <dbReference type="NCBI Taxonomy" id="1416627"/>
    <lineage>
        <taxon>Bacteria</taxon>
        <taxon>Pseudomonadati</taxon>
        <taxon>Pseudomonadota</taxon>
        <taxon>Gammaproteobacteria</taxon>
        <taxon>Aeromonadales</taxon>
        <taxon>Aeromonadaceae</taxon>
        <taxon>Oceanisphaera</taxon>
    </lineage>
</organism>
<protein>
    <recommendedName>
        <fullName evidence="10">OmpA-like domain-containing protein</fullName>
    </recommendedName>
</protein>
<dbReference type="InterPro" id="IPR050330">
    <property type="entry name" value="Bact_OuterMem_StrucFunc"/>
</dbReference>
<dbReference type="PROSITE" id="PS51123">
    <property type="entry name" value="OMPA_2"/>
    <property type="match status" value="1"/>
</dbReference>
<keyword evidence="3" id="KW-1003">Cell membrane</keyword>
<dbReference type="RefSeq" id="WP_087037906.1">
    <property type="nucleotide sequence ID" value="NZ_CP021377.1"/>
</dbReference>
<proteinExistence type="inferred from homology"/>
<sequence>MRRRSLATRAGGGHYATGADRWLVSYADYMTLAFALFVVLYALHANKTELQQPLLDGMEQAFVRLSGEAKPAQAANSMVSNTDELEAQGTGNPLTAEDISLASVKAQLELRLGPLLEKNMLALEQEGDWLTLSFDGRLVFASGSALLSGNADTILNAALPVLAEVNHFIRVRGYADNLPVSNELYASNWQLSAERARVVLEWLQRHGIAAPRLSLEAFGEFRPQQSQLLDDALTNSNRANNRRVEIAIATQTWLAPTALPSRPLGTEPSAEPDSGQGLGQGSGQKSELRVYELPNGGIRIGTSATQDGITQ</sequence>